<name>A0A176Y6M9_9BRAD</name>
<reference evidence="3 4" key="1">
    <citation type="submission" date="2016-03" db="EMBL/GenBank/DDBJ databases">
        <title>Draft Genome Sequence of the Strain BR 10245 (Bradyrhizobium sp.) isolated from nodules of Centrolobium paraense.</title>
        <authorList>
            <person name="Simoes-Araujo J.L.Sr."/>
            <person name="Barauna A.C."/>
            <person name="Silva K."/>
            <person name="Zilli J.E."/>
        </authorList>
    </citation>
    <scope>NUCLEOTIDE SEQUENCE [LARGE SCALE GENOMIC DNA]</scope>
    <source>
        <strain evidence="3 4">BR 10245</strain>
    </source>
</reference>
<accession>A0A176Y6M9</accession>
<dbReference type="GO" id="GO:0003755">
    <property type="term" value="F:peptidyl-prolyl cis-trans isomerase activity"/>
    <property type="evidence" value="ECO:0007669"/>
    <property type="project" value="InterPro"/>
</dbReference>
<evidence type="ECO:0000313" key="4">
    <source>
        <dbReference type="Proteomes" id="UP000076959"/>
    </source>
</evidence>
<organism evidence="3 4">
    <name type="scientific">Bradyrhizobium centrolobii</name>
    <dbReference type="NCBI Taxonomy" id="1505087"/>
    <lineage>
        <taxon>Bacteria</taxon>
        <taxon>Pseudomonadati</taxon>
        <taxon>Pseudomonadota</taxon>
        <taxon>Alphaproteobacteria</taxon>
        <taxon>Hyphomicrobiales</taxon>
        <taxon>Nitrobacteraceae</taxon>
        <taxon>Bradyrhizobium</taxon>
    </lineage>
</organism>
<keyword evidence="4" id="KW-1185">Reference proteome</keyword>
<evidence type="ECO:0000313" key="3">
    <source>
        <dbReference type="EMBL" id="OAE97728.1"/>
    </source>
</evidence>
<dbReference type="InterPro" id="IPR000297">
    <property type="entry name" value="PPIase_PpiC"/>
</dbReference>
<protein>
    <recommendedName>
        <fullName evidence="2">PpiC domain-containing protein</fullName>
    </recommendedName>
</protein>
<evidence type="ECO:0000256" key="1">
    <source>
        <dbReference type="SAM" id="MobiDB-lite"/>
    </source>
</evidence>
<dbReference type="Proteomes" id="UP000076959">
    <property type="component" value="Unassembled WGS sequence"/>
</dbReference>
<comment type="caution">
    <text evidence="3">The sequence shown here is derived from an EMBL/GenBank/DDBJ whole genome shotgun (WGS) entry which is preliminary data.</text>
</comment>
<feature type="compositionally biased region" description="Basic residues" evidence="1">
    <location>
        <begin position="1"/>
        <end position="11"/>
    </location>
</feature>
<sequence length="300" mass="33821">MLSRGVHRNRARGSMPASQAHDQSMSTVAAGGTSFLAAAFSALRREPLLHFCLLGGLIFAADHLLQPPLQDNKTIVVSKNMRQSFINGFSEDGDRTPTQEQLNNIIDSWVASEILYREGKALGVDKGDDMIRDRIAFKLQVLLFDQVKLEKPTEEQLRGFFETVRNRFDVPEQVSFLLTPATDEASARRQLADIRAERETDEFRDQTRLFPGRPVGSLAPSFGDSFRDQLLGSQIGEWTVLQAKDGWHVARLDGRRAAVPVSYESVRDQVTRMWSTEETRKRAWAAVQKLKANYTVKVEN</sequence>
<dbReference type="AlphaFoldDB" id="A0A176Y6M9"/>
<feature type="region of interest" description="Disordered" evidence="1">
    <location>
        <begin position="1"/>
        <end position="24"/>
    </location>
</feature>
<gene>
    <name evidence="3" type="ORF">AYJ54_34845</name>
</gene>
<proteinExistence type="predicted"/>
<dbReference type="EMBL" id="LUUB01000124">
    <property type="protein sequence ID" value="OAE97728.1"/>
    <property type="molecule type" value="Genomic_DNA"/>
</dbReference>
<dbReference type="Pfam" id="PF13145">
    <property type="entry name" value="Rotamase_2"/>
    <property type="match status" value="1"/>
</dbReference>
<evidence type="ECO:0000259" key="2">
    <source>
        <dbReference type="Pfam" id="PF13145"/>
    </source>
</evidence>
<dbReference type="STRING" id="1505087.AYJ54_34845"/>
<feature type="domain" description="PpiC" evidence="2">
    <location>
        <begin position="152"/>
        <end position="268"/>
    </location>
</feature>